<dbReference type="GeneID" id="9633340"/>
<dbReference type="Pfam" id="PF02458">
    <property type="entry name" value="Transferase"/>
    <property type="match status" value="1"/>
</dbReference>
<keyword evidence="3" id="KW-1185">Reference proteome</keyword>
<comment type="similarity">
    <text evidence="1">Belongs to the plant acyltransferase family.</text>
</comment>
<proteinExistence type="inferred from homology"/>
<dbReference type="PANTHER" id="PTHR31642">
    <property type="entry name" value="TRICHOTHECENE 3-O-ACETYLTRANSFERASE"/>
    <property type="match status" value="1"/>
</dbReference>
<dbReference type="GO" id="GO:0016747">
    <property type="term" value="F:acyltransferase activity, transferring groups other than amino-acyl groups"/>
    <property type="evidence" value="ECO:0000318"/>
    <property type="project" value="GO_Central"/>
</dbReference>
<dbReference type="EMBL" id="GL377574">
    <property type="protein sequence ID" value="EFJ31101.1"/>
    <property type="molecule type" value="Genomic_DNA"/>
</dbReference>
<gene>
    <name evidence="2" type="primary">BAHDe4-2</name>
    <name evidence="2" type="ORF">SELMODRAFT_450166</name>
</gene>
<dbReference type="KEGG" id="smo:SELMODRAFT_450166"/>
<dbReference type="Proteomes" id="UP000001514">
    <property type="component" value="Unassembled WGS sequence"/>
</dbReference>
<dbReference type="InParanoid" id="D8R974"/>
<accession>D8R974</accession>
<keyword evidence="2" id="KW-0808">Transferase</keyword>
<dbReference type="PANTHER" id="PTHR31642:SF231">
    <property type="entry name" value="BAHD FAMILY ACYLTRANSFERASE, CLADE V"/>
    <property type="match status" value="1"/>
</dbReference>
<dbReference type="AlphaFoldDB" id="D8R974"/>
<evidence type="ECO:0000313" key="2">
    <source>
        <dbReference type="EMBL" id="EFJ31101.1"/>
    </source>
</evidence>
<name>D8R974_SELML</name>
<dbReference type="Gramene" id="EFJ31101">
    <property type="protein sequence ID" value="EFJ31101"/>
    <property type="gene ID" value="SELMODRAFT_450166"/>
</dbReference>
<evidence type="ECO:0000313" key="3">
    <source>
        <dbReference type="Proteomes" id="UP000001514"/>
    </source>
</evidence>
<dbReference type="OMA" id="FGAMEFM"/>
<sequence>MGLQGEVRLSDLKVKVHKISTVVPAGETEQCTLFMSNIDQVLAYYVETVYFYDKGGDAAAELLQEALGRVLVPYHFLAGRFKLNPKLGRMELECNREGVSFAAASCELRVSDLGDISVPNPLFRNLVLLPDEGKALNDAPLITIQVTKFSCGGFAMGVYMSHASLDGIGALEFFMNYCSVARGDGMQVIPKPDRTMLAARSPPQVTFDHTEYVKLSDLMAAAAAAKATAFTTPDSANAATRAPQKHVYKSFSFTPDRIAQLKKAVLDESTATIDKCSSFEVIVAHLWQARTRAVEMDPDSPSKLFFAVDIRNKVDPPLPKGFAGNGVLSAPCVKTLARDVRENSLGYCVRKVQEAIAAVTDEYVRSSIDHGELYRGVPALHGGIFISPWWKIPFQELDFGWGRPLYAGPVVNDRVEFVLLLHNGKQDGGLNAYLALEPAEMDKFEKLLQV</sequence>
<dbReference type="InterPro" id="IPR050317">
    <property type="entry name" value="Plant_Fungal_Acyltransferase"/>
</dbReference>
<dbReference type="OrthoDB" id="671439at2759"/>
<dbReference type="HOGENOM" id="CLU_014546_2_0_1"/>
<dbReference type="eggNOG" id="ENOG502QT8C">
    <property type="taxonomic scope" value="Eukaryota"/>
</dbReference>
<organism evidence="3">
    <name type="scientific">Selaginella moellendorffii</name>
    <name type="common">Spikemoss</name>
    <dbReference type="NCBI Taxonomy" id="88036"/>
    <lineage>
        <taxon>Eukaryota</taxon>
        <taxon>Viridiplantae</taxon>
        <taxon>Streptophyta</taxon>
        <taxon>Embryophyta</taxon>
        <taxon>Tracheophyta</taxon>
        <taxon>Lycopodiopsida</taxon>
        <taxon>Selaginellales</taxon>
        <taxon>Selaginellaceae</taxon>
        <taxon>Selaginella</taxon>
    </lineage>
</organism>
<keyword evidence="2" id="KW-0012">Acyltransferase</keyword>
<dbReference type="InterPro" id="IPR023213">
    <property type="entry name" value="CAT-like_dom_sf"/>
</dbReference>
<reference evidence="2 3" key="1">
    <citation type="journal article" date="2011" name="Science">
        <title>The Selaginella genome identifies genetic changes associated with the evolution of vascular plants.</title>
        <authorList>
            <person name="Banks J.A."/>
            <person name="Nishiyama T."/>
            <person name="Hasebe M."/>
            <person name="Bowman J.L."/>
            <person name="Gribskov M."/>
            <person name="dePamphilis C."/>
            <person name="Albert V.A."/>
            <person name="Aono N."/>
            <person name="Aoyama T."/>
            <person name="Ambrose B.A."/>
            <person name="Ashton N.W."/>
            <person name="Axtell M.J."/>
            <person name="Barker E."/>
            <person name="Barker M.S."/>
            <person name="Bennetzen J.L."/>
            <person name="Bonawitz N.D."/>
            <person name="Chapple C."/>
            <person name="Cheng C."/>
            <person name="Correa L.G."/>
            <person name="Dacre M."/>
            <person name="DeBarry J."/>
            <person name="Dreyer I."/>
            <person name="Elias M."/>
            <person name="Engstrom E.M."/>
            <person name="Estelle M."/>
            <person name="Feng L."/>
            <person name="Finet C."/>
            <person name="Floyd S.K."/>
            <person name="Frommer W.B."/>
            <person name="Fujita T."/>
            <person name="Gramzow L."/>
            <person name="Gutensohn M."/>
            <person name="Harholt J."/>
            <person name="Hattori M."/>
            <person name="Heyl A."/>
            <person name="Hirai T."/>
            <person name="Hiwatashi Y."/>
            <person name="Ishikawa M."/>
            <person name="Iwata M."/>
            <person name="Karol K.G."/>
            <person name="Koehler B."/>
            <person name="Kolukisaoglu U."/>
            <person name="Kubo M."/>
            <person name="Kurata T."/>
            <person name="Lalonde S."/>
            <person name="Li K."/>
            <person name="Li Y."/>
            <person name="Litt A."/>
            <person name="Lyons E."/>
            <person name="Manning G."/>
            <person name="Maruyama T."/>
            <person name="Michael T.P."/>
            <person name="Mikami K."/>
            <person name="Miyazaki S."/>
            <person name="Morinaga S."/>
            <person name="Murata T."/>
            <person name="Mueller-Roeber B."/>
            <person name="Nelson D.R."/>
            <person name="Obara M."/>
            <person name="Oguri Y."/>
            <person name="Olmstead R.G."/>
            <person name="Onodera N."/>
            <person name="Petersen B.L."/>
            <person name="Pils B."/>
            <person name="Prigge M."/>
            <person name="Rensing S.A."/>
            <person name="Riano-Pachon D.M."/>
            <person name="Roberts A.W."/>
            <person name="Sato Y."/>
            <person name="Scheller H.V."/>
            <person name="Schulz B."/>
            <person name="Schulz C."/>
            <person name="Shakirov E.V."/>
            <person name="Shibagaki N."/>
            <person name="Shinohara N."/>
            <person name="Shippen D.E."/>
            <person name="Soerensen I."/>
            <person name="Sotooka R."/>
            <person name="Sugimoto N."/>
            <person name="Sugita M."/>
            <person name="Sumikawa N."/>
            <person name="Tanurdzic M."/>
            <person name="Theissen G."/>
            <person name="Ulvskov P."/>
            <person name="Wakazuki S."/>
            <person name="Weng J.K."/>
            <person name="Willats W.W."/>
            <person name="Wipf D."/>
            <person name="Wolf P.G."/>
            <person name="Yang L."/>
            <person name="Zimmer A.D."/>
            <person name="Zhu Q."/>
            <person name="Mitros T."/>
            <person name="Hellsten U."/>
            <person name="Loque D."/>
            <person name="Otillar R."/>
            <person name="Salamov A."/>
            <person name="Schmutz J."/>
            <person name="Shapiro H."/>
            <person name="Lindquist E."/>
            <person name="Lucas S."/>
            <person name="Rokhsar D."/>
            <person name="Grigoriev I.V."/>
        </authorList>
    </citation>
    <scope>NUCLEOTIDE SEQUENCE [LARGE SCALE GENOMIC DNA]</scope>
</reference>
<dbReference type="Gene3D" id="3.30.559.10">
    <property type="entry name" value="Chloramphenicol acetyltransferase-like domain"/>
    <property type="match status" value="2"/>
</dbReference>
<protein>
    <submittedName>
        <fullName evidence="2">BAHD family acyltransferase, clade V</fullName>
        <ecNumber evidence="2">2.3.1.-</ecNumber>
    </submittedName>
</protein>
<dbReference type="STRING" id="88036.D8R974"/>
<dbReference type="EC" id="2.3.1.-" evidence="2"/>
<evidence type="ECO:0000256" key="1">
    <source>
        <dbReference type="ARBA" id="ARBA00009861"/>
    </source>
</evidence>